<feature type="compositionally biased region" description="Polar residues" evidence="1">
    <location>
        <begin position="23"/>
        <end position="34"/>
    </location>
</feature>
<sequence length="55" mass="6116">MNPDTAWRRFEATGKIEDYLQYKQTEQGGWQSAQPAGGDGNADHNLWNGPAGENH</sequence>
<proteinExistence type="predicted"/>
<gene>
    <name evidence="2" type="ORF">AULFYP135_00338</name>
</gene>
<evidence type="ECO:0000313" key="2">
    <source>
        <dbReference type="EMBL" id="VYS78061.1"/>
    </source>
</evidence>
<dbReference type="EMBL" id="CACRSL010000003">
    <property type="protein sequence ID" value="VYS78061.1"/>
    <property type="molecule type" value="Genomic_DNA"/>
</dbReference>
<protein>
    <submittedName>
        <fullName evidence="2">Uncharacterized protein</fullName>
    </submittedName>
</protein>
<dbReference type="AlphaFoldDB" id="A0A6N2RD77"/>
<name>A0A6N2RD77_9FIRM</name>
<evidence type="ECO:0000256" key="1">
    <source>
        <dbReference type="SAM" id="MobiDB-lite"/>
    </source>
</evidence>
<organism evidence="2">
    <name type="scientific">uncultured Anaerotruncus sp</name>
    <dbReference type="NCBI Taxonomy" id="905011"/>
    <lineage>
        <taxon>Bacteria</taxon>
        <taxon>Bacillati</taxon>
        <taxon>Bacillota</taxon>
        <taxon>Clostridia</taxon>
        <taxon>Eubacteriales</taxon>
        <taxon>Oscillospiraceae</taxon>
        <taxon>Anaerotruncus</taxon>
        <taxon>environmental samples</taxon>
    </lineage>
</organism>
<reference evidence="2" key="1">
    <citation type="submission" date="2019-11" db="EMBL/GenBank/DDBJ databases">
        <authorList>
            <person name="Feng L."/>
        </authorList>
    </citation>
    <scope>NUCLEOTIDE SEQUENCE</scope>
    <source>
        <strain evidence="2">AundefinedLFYP135</strain>
    </source>
</reference>
<accession>A0A6N2RD77</accession>
<feature type="region of interest" description="Disordered" evidence="1">
    <location>
        <begin position="23"/>
        <end position="55"/>
    </location>
</feature>